<keyword evidence="2" id="KW-0804">Transcription</keyword>
<dbReference type="SUPFAM" id="SSF46689">
    <property type="entry name" value="Homeodomain-like"/>
    <property type="match status" value="2"/>
</dbReference>
<dbReference type="PANTHER" id="PTHR43130">
    <property type="entry name" value="ARAC-FAMILY TRANSCRIPTIONAL REGULATOR"/>
    <property type="match status" value="1"/>
</dbReference>
<accession>A0A545TB42</accession>
<dbReference type="CDD" id="cd03136">
    <property type="entry name" value="GATase1_AraC_ArgR_like"/>
    <property type="match status" value="1"/>
</dbReference>
<dbReference type="Proteomes" id="UP000315252">
    <property type="component" value="Unassembled WGS sequence"/>
</dbReference>
<dbReference type="OrthoDB" id="9793422at2"/>
<dbReference type="InterPro" id="IPR029062">
    <property type="entry name" value="Class_I_gatase-like"/>
</dbReference>
<dbReference type="AlphaFoldDB" id="A0A545TB42"/>
<dbReference type="GO" id="GO:0003700">
    <property type="term" value="F:DNA-binding transcription factor activity"/>
    <property type="evidence" value="ECO:0007669"/>
    <property type="project" value="InterPro"/>
</dbReference>
<dbReference type="Gene3D" id="3.40.50.880">
    <property type="match status" value="1"/>
</dbReference>
<evidence type="ECO:0000256" key="1">
    <source>
        <dbReference type="ARBA" id="ARBA00023015"/>
    </source>
</evidence>
<dbReference type="SUPFAM" id="SSF52317">
    <property type="entry name" value="Class I glutamine amidotransferase-like"/>
    <property type="match status" value="1"/>
</dbReference>
<dbReference type="PROSITE" id="PS01124">
    <property type="entry name" value="HTH_ARAC_FAMILY_2"/>
    <property type="match status" value="1"/>
</dbReference>
<evidence type="ECO:0000256" key="2">
    <source>
        <dbReference type="ARBA" id="ARBA00023163"/>
    </source>
</evidence>
<dbReference type="SMART" id="SM00342">
    <property type="entry name" value="HTH_ARAC"/>
    <property type="match status" value="1"/>
</dbReference>
<dbReference type="InterPro" id="IPR052158">
    <property type="entry name" value="INH-QAR"/>
</dbReference>
<sequence>MRAHCAEQPLVNADHLLYDFRSFVDIFRNAMTIFAPPPSGQEDPLELEFLLLPDTSMLLLAAMVEPLRGANRLMNRQVYSWRLTSPDGAPVTTISDFPIAVSDRFDPATPRDALVVIAGYNIETHATRDLIGRLRLAGRKGGAIGGVESGAWLLAMAGLLDGRRATTHWEDLEAFETRFPSVILQQDRFVIDGDRFTTGGATPALDMALELIRQRQGNALAMDVASLFIYEESSLPSDPQRSISLGQLAKREPRVAAAVRLMESHLEDPLSINQIAEAVDLSSRRLETLFKRFLGQRPRDYYLGYRLKAARRQLVAGAASTLQIGTSCGFNSASAFSRAYRARFGESPSETRRGLS</sequence>
<name>A0A545TB42_9PROT</name>
<protein>
    <submittedName>
        <fullName evidence="4">GlxA family transcriptional regulator</fullName>
    </submittedName>
</protein>
<dbReference type="InterPro" id="IPR018060">
    <property type="entry name" value="HTH_AraC"/>
</dbReference>
<dbReference type="InterPro" id="IPR009057">
    <property type="entry name" value="Homeodomain-like_sf"/>
</dbReference>
<proteinExistence type="predicted"/>
<dbReference type="PANTHER" id="PTHR43130:SF3">
    <property type="entry name" value="HTH-TYPE TRANSCRIPTIONAL REGULATOR RV1931C"/>
    <property type="match status" value="1"/>
</dbReference>
<comment type="caution">
    <text evidence="4">The sequence shown here is derived from an EMBL/GenBank/DDBJ whole genome shotgun (WGS) entry which is preliminary data.</text>
</comment>
<keyword evidence="5" id="KW-1185">Reference proteome</keyword>
<evidence type="ECO:0000313" key="5">
    <source>
        <dbReference type="Proteomes" id="UP000315252"/>
    </source>
</evidence>
<dbReference type="Pfam" id="PF01965">
    <property type="entry name" value="DJ-1_PfpI"/>
    <property type="match status" value="1"/>
</dbReference>
<feature type="domain" description="HTH araC/xylS-type" evidence="3">
    <location>
        <begin position="256"/>
        <end position="354"/>
    </location>
</feature>
<dbReference type="InterPro" id="IPR002818">
    <property type="entry name" value="DJ-1/PfpI"/>
</dbReference>
<organism evidence="4 5">
    <name type="scientific">Denitrobaculum tricleocarpae</name>
    <dbReference type="NCBI Taxonomy" id="2591009"/>
    <lineage>
        <taxon>Bacteria</taxon>
        <taxon>Pseudomonadati</taxon>
        <taxon>Pseudomonadota</taxon>
        <taxon>Alphaproteobacteria</taxon>
        <taxon>Rhodospirillales</taxon>
        <taxon>Rhodospirillaceae</taxon>
        <taxon>Denitrobaculum</taxon>
    </lineage>
</organism>
<evidence type="ECO:0000313" key="4">
    <source>
        <dbReference type="EMBL" id="TQV74438.1"/>
    </source>
</evidence>
<reference evidence="4 5" key="1">
    <citation type="submission" date="2019-06" db="EMBL/GenBank/DDBJ databases">
        <title>Whole genome sequence for Rhodospirillaceae sp. R148.</title>
        <authorList>
            <person name="Wang G."/>
        </authorList>
    </citation>
    <scope>NUCLEOTIDE SEQUENCE [LARGE SCALE GENOMIC DNA]</scope>
    <source>
        <strain evidence="4 5">R148</strain>
    </source>
</reference>
<gene>
    <name evidence="4" type="ORF">FKG95_24480</name>
</gene>
<dbReference type="Gene3D" id="1.10.10.60">
    <property type="entry name" value="Homeodomain-like"/>
    <property type="match status" value="1"/>
</dbReference>
<dbReference type="GO" id="GO:0043565">
    <property type="term" value="F:sequence-specific DNA binding"/>
    <property type="evidence" value="ECO:0007669"/>
    <property type="project" value="InterPro"/>
</dbReference>
<keyword evidence="1" id="KW-0805">Transcription regulation</keyword>
<dbReference type="Pfam" id="PF12833">
    <property type="entry name" value="HTH_18"/>
    <property type="match status" value="1"/>
</dbReference>
<evidence type="ECO:0000259" key="3">
    <source>
        <dbReference type="PROSITE" id="PS01124"/>
    </source>
</evidence>
<dbReference type="EMBL" id="VHSH01000010">
    <property type="protein sequence ID" value="TQV74438.1"/>
    <property type="molecule type" value="Genomic_DNA"/>
</dbReference>